<dbReference type="InterPro" id="IPR036390">
    <property type="entry name" value="WH_DNA-bd_sf"/>
</dbReference>
<name>A0ABW2SI52_9ACTO</name>
<gene>
    <name evidence="3" type="ORF">ACFQWG_00935</name>
</gene>
<organism evidence="3 4">
    <name type="scientific">Schaalia naturae</name>
    <dbReference type="NCBI Taxonomy" id="635203"/>
    <lineage>
        <taxon>Bacteria</taxon>
        <taxon>Bacillati</taxon>
        <taxon>Actinomycetota</taxon>
        <taxon>Actinomycetes</taxon>
        <taxon>Actinomycetales</taxon>
        <taxon>Actinomycetaceae</taxon>
        <taxon>Schaalia</taxon>
    </lineage>
</organism>
<dbReference type="Pfam" id="PF01047">
    <property type="entry name" value="MarR"/>
    <property type="match status" value="1"/>
</dbReference>
<feature type="domain" description="HTH marR-type" evidence="2">
    <location>
        <begin position="39"/>
        <end position="170"/>
    </location>
</feature>
<dbReference type="SMART" id="SM00347">
    <property type="entry name" value="HTH_MARR"/>
    <property type="match status" value="1"/>
</dbReference>
<evidence type="ECO:0000259" key="2">
    <source>
        <dbReference type="PROSITE" id="PS50995"/>
    </source>
</evidence>
<feature type="compositionally biased region" description="Basic and acidic residues" evidence="1">
    <location>
        <begin position="233"/>
        <end position="262"/>
    </location>
</feature>
<feature type="compositionally biased region" description="Low complexity" evidence="1">
    <location>
        <begin position="25"/>
        <end position="34"/>
    </location>
</feature>
<feature type="region of interest" description="Disordered" evidence="1">
    <location>
        <begin position="176"/>
        <end position="262"/>
    </location>
</feature>
<proteinExistence type="predicted"/>
<dbReference type="PANTHER" id="PTHR33164">
    <property type="entry name" value="TRANSCRIPTIONAL REGULATOR, MARR FAMILY"/>
    <property type="match status" value="1"/>
</dbReference>
<feature type="compositionally biased region" description="Basic residues" evidence="1">
    <location>
        <begin position="200"/>
        <end position="214"/>
    </location>
</feature>
<comment type="caution">
    <text evidence="3">The sequence shown here is derived from an EMBL/GenBank/DDBJ whole genome shotgun (WGS) entry which is preliminary data.</text>
</comment>
<dbReference type="EMBL" id="JBHTEF010000001">
    <property type="protein sequence ID" value="MFC7579796.1"/>
    <property type="molecule type" value="Genomic_DNA"/>
</dbReference>
<protein>
    <submittedName>
        <fullName evidence="3">MarR family winged helix-turn-helix transcriptional regulator</fullName>
    </submittedName>
</protein>
<dbReference type="InterPro" id="IPR039422">
    <property type="entry name" value="MarR/SlyA-like"/>
</dbReference>
<dbReference type="PROSITE" id="PS50995">
    <property type="entry name" value="HTH_MARR_2"/>
    <property type="match status" value="1"/>
</dbReference>
<feature type="compositionally biased region" description="Basic and acidic residues" evidence="1">
    <location>
        <begin position="179"/>
        <end position="191"/>
    </location>
</feature>
<dbReference type="PANTHER" id="PTHR33164:SF43">
    <property type="entry name" value="HTH-TYPE TRANSCRIPTIONAL REPRESSOR YETL"/>
    <property type="match status" value="1"/>
</dbReference>
<dbReference type="InterPro" id="IPR036388">
    <property type="entry name" value="WH-like_DNA-bd_sf"/>
</dbReference>
<reference evidence="4" key="1">
    <citation type="journal article" date="2019" name="Int. J. Syst. Evol. Microbiol.">
        <title>The Global Catalogue of Microorganisms (GCM) 10K type strain sequencing project: providing services to taxonomists for standard genome sequencing and annotation.</title>
        <authorList>
            <consortium name="The Broad Institute Genomics Platform"/>
            <consortium name="The Broad Institute Genome Sequencing Center for Infectious Disease"/>
            <person name="Wu L."/>
            <person name="Ma J."/>
        </authorList>
    </citation>
    <scope>NUCLEOTIDE SEQUENCE [LARGE SCALE GENOMIC DNA]</scope>
    <source>
        <strain evidence="4">CCUG 56698</strain>
    </source>
</reference>
<dbReference type="Proteomes" id="UP001596527">
    <property type="component" value="Unassembled WGS sequence"/>
</dbReference>
<evidence type="ECO:0000313" key="3">
    <source>
        <dbReference type="EMBL" id="MFC7579796.1"/>
    </source>
</evidence>
<evidence type="ECO:0000256" key="1">
    <source>
        <dbReference type="SAM" id="MobiDB-lite"/>
    </source>
</evidence>
<evidence type="ECO:0000313" key="4">
    <source>
        <dbReference type="Proteomes" id="UP001596527"/>
    </source>
</evidence>
<keyword evidence="4" id="KW-1185">Reference proteome</keyword>
<dbReference type="InterPro" id="IPR000835">
    <property type="entry name" value="HTH_MarR-typ"/>
</dbReference>
<sequence>MNDDITPDSAAPPDEARQPDPDEPVPAQEPAPAEADTDAHAVELRLHLLSRLLRRAHGGRRGPGPHDETRGQGRVLALLTLHSPIAQRDLAYLLGVRPQSMGELLAKLEGVGLVRRLPDPDDARARLVELTEAGRSAARELAARPGIDPLAPLSEDERATFLAMADRIIEGLEQAVGAEPDRDWPHRRGGFDPDAGPGPRGRHHGGPHGGHRSRGGGCGPHAGGSAPFDDGWEPGRGRDGWEGERRRRMPRPDRRDGRRGWE</sequence>
<dbReference type="RefSeq" id="WP_380971294.1">
    <property type="nucleotide sequence ID" value="NZ_JBHTEF010000001.1"/>
</dbReference>
<dbReference type="Gene3D" id="1.10.10.10">
    <property type="entry name" value="Winged helix-like DNA-binding domain superfamily/Winged helix DNA-binding domain"/>
    <property type="match status" value="1"/>
</dbReference>
<feature type="region of interest" description="Disordered" evidence="1">
    <location>
        <begin position="1"/>
        <end position="40"/>
    </location>
</feature>
<accession>A0ABW2SI52</accession>
<dbReference type="SUPFAM" id="SSF46785">
    <property type="entry name" value="Winged helix' DNA-binding domain"/>
    <property type="match status" value="1"/>
</dbReference>